<keyword evidence="3" id="KW-1185">Reference proteome</keyword>
<proteinExistence type="predicted"/>
<name>A0AAV2GIZ0_9ROSI</name>
<reference evidence="2 3" key="1">
    <citation type="submission" date="2024-04" db="EMBL/GenBank/DDBJ databases">
        <authorList>
            <person name="Fracassetti M."/>
        </authorList>
    </citation>
    <scope>NUCLEOTIDE SEQUENCE [LARGE SCALE GENOMIC DNA]</scope>
</reference>
<organism evidence="2 3">
    <name type="scientific">Linum trigynum</name>
    <dbReference type="NCBI Taxonomy" id="586398"/>
    <lineage>
        <taxon>Eukaryota</taxon>
        <taxon>Viridiplantae</taxon>
        <taxon>Streptophyta</taxon>
        <taxon>Embryophyta</taxon>
        <taxon>Tracheophyta</taxon>
        <taxon>Spermatophyta</taxon>
        <taxon>Magnoliopsida</taxon>
        <taxon>eudicotyledons</taxon>
        <taxon>Gunneridae</taxon>
        <taxon>Pentapetalae</taxon>
        <taxon>rosids</taxon>
        <taxon>fabids</taxon>
        <taxon>Malpighiales</taxon>
        <taxon>Linaceae</taxon>
        <taxon>Linum</taxon>
    </lineage>
</organism>
<keyword evidence="1" id="KW-0732">Signal</keyword>
<dbReference type="Proteomes" id="UP001497516">
    <property type="component" value="Chromosome 9"/>
</dbReference>
<feature type="signal peptide" evidence="1">
    <location>
        <begin position="1"/>
        <end position="17"/>
    </location>
</feature>
<evidence type="ECO:0000313" key="3">
    <source>
        <dbReference type="Proteomes" id="UP001497516"/>
    </source>
</evidence>
<feature type="chain" id="PRO_5043584460" evidence="1">
    <location>
        <begin position="18"/>
        <end position="91"/>
    </location>
</feature>
<dbReference type="EMBL" id="OZ034822">
    <property type="protein sequence ID" value="CAL1410446.1"/>
    <property type="molecule type" value="Genomic_DNA"/>
</dbReference>
<gene>
    <name evidence="2" type="ORF">LTRI10_LOCUS49868</name>
</gene>
<accession>A0AAV2GIZ0</accession>
<protein>
    <submittedName>
        <fullName evidence="2">Uncharacterized protein</fullName>
    </submittedName>
</protein>
<evidence type="ECO:0000256" key="1">
    <source>
        <dbReference type="SAM" id="SignalP"/>
    </source>
</evidence>
<evidence type="ECO:0000313" key="2">
    <source>
        <dbReference type="EMBL" id="CAL1410446.1"/>
    </source>
</evidence>
<dbReference type="AlphaFoldDB" id="A0AAV2GIZ0"/>
<sequence>MPKVLLALLFFVSSALSASDIPFIVSRKKATSAPDFTGLPELVMFTAHYPSHDAATWSCADHVSVSINIYNQGSSKIEKNMERKSGRRSRK</sequence>